<dbReference type="AlphaFoldDB" id="A0A8H3F002"/>
<comment type="caution">
    <text evidence="1">The sequence shown here is derived from an EMBL/GenBank/DDBJ whole genome shotgun (WGS) entry which is preliminary data.</text>
</comment>
<sequence>MGSNYRCAQRVVVWLGPNSERSDVAITFLQDIGSTVPETSYSSSQNTIGKSDFGRISPGTKYRLPKADAIQWSGLRELIRCRWFARLWIVYEVFLNDNVIVQCGNTTFPWSDIENFSHQVMNSSFLMRLMREEQHNENPYIHEGTSAYLLASSITEYRKQNERDRVLDWVMAAFAVQTASDPRDYIYALLCLVSPAEASLIEPIYRAPVADVFTHFTRTIIDKQGRWGFLHRVQWTGSSDMGLPSWVVTRDALRGG</sequence>
<dbReference type="OrthoDB" id="3557394at2759"/>
<reference evidence="1" key="1">
    <citation type="submission" date="2021-03" db="EMBL/GenBank/DDBJ databases">
        <authorList>
            <person name="Tagirdzhanova G."/>
        </authorList>
    </citation>
    <scope>NUCLEOTIDE SEQUENCE</scope>
</reference>
<proteinExistence type="predicted"/>
<dbReference type="PANTHER" id="PTHR24148">
    <property type="entry name" value="ANKYRIN REPEAT DOMAIN-CONTAINING PROTEIN 39 HOMOLOG-RELATED"/>
    <property type="match status" value="1"/>
</dbReference>
<protein>
    <recommendedName>
        <fullName evidence="3">Heterokaryon incompatibility domain-containing protein</fullName>
    </recommendedName>
</protein>
<gene>
    <name evidence="1" type="ORF">IMSHALPRED_002306</name>
</gene>
<dbReference type="InterPro" id="IPR052895">
    <property type="entry name" value="HetReg/Transcr_Mod"/>
</dbReference>
<keyword evidence="2" id="KW-1185">Reference proteome</keyword>
<evidence type="ECO:0000313" key="1">
    <source>
        <dbReference type="EMBL" id="CAF9915003.1"/>
    </source>
</evidence>
<dbReference type="PANTHER" id="PTHR24148:SF64">
    <property type="entry name" value="HETEROKARYON INCOMPATIBILITY DOMAIN-CONTAINING PROTEIN"/>
    <property type="match status" value="1"/>
</dbReference>
<dbReference type="EMBL" id="CAJPDT010000014">
    <property type="protein sequence ID" value="CAF9915003.1"/>
    <property type="molecule type" value="Genomic_DNA"/>
</dbReference>
<dbReference type="Proteomes" id="UP000664534">
    <property type="component" value="Unassembled WGS sequence"/>
</dbReference>
<organism evidence="1 2">
    <name type="scientific">Imshaugia aleurites</name>
    <dbReference type="NCBI Taxonomy" id="172621"/>
    <lineage>
        <taxon>Eukaryota</taxon>
        <taxon>Fungi</taxon>
        <taxon>Dikarya</taxon>
        <taxon>Ascomycota</taxon>
        <taxon>Pezizomycotina</taxon>
        <taxon>Lecanoromycetes</taxon>
        <taxon>OSLEUM clade</taxon>
        <taxon>Lecanoromycetidae</taxon>
        <taxon>Lecanorales</taxon>
        <taxon>Lecanorineae</taxon>
        <taxon>Parmeliaceae</taxon>
        <taxon>Imshaugia</taxon>
    </lineage>
</organism>
<evidence type="ECO:0008006" key="3">
    <source>
        <dbReference type="Google" id="ProtNLM"/>
    </source>
</evidence>
<evidence type="ECO:0000313" key="2">
    <source>
        <dbReference type="Proteomes" id="UP000664534"/>
    </source>
</evidence>
<name>A0A8H3F002_9LECA</name>
<accession>A0A8H3F002</accession>